<dbReference type="PROSITE" id="PS50109">
    <property type="entry name" value="HIS_KIN"/>
    <property type="match status" value="1"/>
</dbReference>
<sequence length="422" mass="45706">MPQFQPSVWIFVVFALLALAALAGIGFFIADRLQPVIMNALRSNDRLPSLQSRRRGARRRQEDDEPADDLDDSTQLVLSMLSLASVVVDDQDEVVRANPAAYRLGLVRDDTLIEPTLLDAVHKVMKDGSRCSFDLETQTPEQFMTMNGFGAAAADDGLTAEASSRPNWLKVTVGRIGDHLVLVLINDVSESIRFAQIRDSFISNVSEQLLQPTRALERLADSLESADVSHEQLANHARQVRHSCVRLDRMISDLLMLIKAQEPVTASEANRCDLFSQVSGAVDDLAGAARDAGVQVRVGGKSPVMIHGEADQIRMAVRKMVENAIVYSHPGGAVGVSVALSPDGKNAVVRVIDHGEGVPKADLPRIFERFYRGSNQNERTADGIGLGLAIVKHAALAHHGDVTVWSAPGQGSTFTLSLPVGD</sequence>
<feature type="transmembrane region" description="Helical" evidence="10">
    <location>
        <begin position="6"/>
        <end position="30"/>
    </location>
</feature>
<gene>
    <name evidence="12" type="primary">senX3</name>
    <name evidence="12" type="ordered locus">BBPR_1484</name>
</gene>
<evidence type="ECO:0000256" key="1">
    <source>
        <dbReference type="ARBA" id="ARBA00000085"/>
    </source>
</evidence>
<dbReference type="PATRIC" id="fig|702459.3.peg.1537"/>
<dbReference type="Gene3D" id="3.30.565.10">
    <property type="entry name" value="Histidine kinase-like ATPase, C-terminal domain"/>
    <property type="match status" value="1"/>
</dbReference>
<reference evidence="12 13" key="1">
    <citation type="journal article" date="2010" name="Proc. Natl. Acad. Sci. U.S.A.">
        <title>Genome analysis of Bifidobacterium bifidum PRL2010 reveals metabolic pathways for host-derived glycan foraging.</title>
        <authorList>
            <person name="Turroni F."/>
            <person name="Bottacini F."/>
            <person name="Foroni E."/>
            <person name="Mulder I."/>
            <person name="Kim J.H."/>
            <person name="Zomer A."/>
            <person name="Sanchez B."/>
            <person name="Bidossi A."/>
            <person name="Ferrarini A."/>
            <person name="Giubellini V."/>
            <person name="Delledonne M."/>
            <person name="Henrissat B."/>
            <person name="Coutinho P."/>
            <person name="Oggioni M."/>
            <person name="Fitzgerald G.F."/>
            <person name="Mills D."/>
            <person name="Margolles A."/>
            <person name="Kelly D."/>
            <person name="van Sinderen D."/>
            <person name="Ventura M."/>
        </authorList>
    </citation>
    <scope>NUCLEOTIDE SEQUENCE [LARGE SCALE GENOMIC DNA]</scope>
    <source>
        <strain evidence="12 13">PRL2010</strain>
    </source>
</reference>
<evidence type="ECO:0000256" key="8">
    <source>
        <dbReference type="ARBA" id="ARBA00039401"/>
    </source>
</evidence>
<evidence type="ECO:0000256" key="4">
    <source>
        <dbReference type="ARBA" id="ARBA00022553"/>
    </source>
</evidence>
<keyword evidence="5 12" id="KW-0808">Transferase</keyword>
<dbReference type="eggNOG" id="COG5002">
    <property type="taxonomic scope" value="Bacteria"/>
</dbReference>
<dbReference type="CDD" id="cd00082">
    <property type="entry name" value="HisKA"/>
    <property type="match status" value="1"/>
</dbReference>
<dbReference type="InterPro" id="IPR050351">
    <property type="entry name" value="BphY/WalK/GraS-like"/>
</dbReference>
<evidence type="ECO:0000256" key="3">
    <source>
        <dbReference type="ARBA" id="ARBA00012438"/>
    </source>
</evidence>
<protein>
    <recommendedName>
        <fullName evidence="8">Sensor-like histidine kinase SenX3</fullName>
        <ecNumber evidence="3">2.7.13.3</ecNumber>
    </recommendedName>
</protein>
<evidence type="ECO:0000256" key="10">
    <source>
        <dbReference type="SAM" id="Phobius"/>
    </source>
</evidence>
<dbReference type="Pfam" id="PF02518">
    <property type="entry name" value="HATPase_c"/>
    <property type="match status" value="1"/>
</dbReference>
<comment type="catalytic activity">
    <reaction evidence="1">
        <text>ATP + protein L-histidine = ADP + protein N-phospho-L-histidine.</text>
        <dbReference type="EC" id="2.7.13.3"/>
    </reaction>
</comment>
<evidence type="ECO:0000259" key="11">
    <source>
        <dbReference type="PROSITE" id="PS50109"/>
    </source>
</evidence>
<dbReference type="KEGG" id="bbp:BBPR_1484"/>
<dbReference type="InterPro" id="IPR036097">
    <property type="entry name" value="HisK_dim/P_sf"/>
</dbReference>
<dbReference type="RefSeq" id="WP_013363820.1">
    <property type="nucleotide sequence ID" value="NC_014638.1"/>
</dbReference>
<dbReference type="SUPFAM" id="SSF55874">
    <property type="entry name" value="ATPase domain of HSP90 chaperone/DNA topoisomerase II/histidine kinase"/>
    <property type="match status" value="1"/>
</dbReference>
<evidence type="ECO:0000256" key="2">
    <source>
        <dbReference type="ARBA" id="ARBA00004236"/>
    </source>
</evidence>
<dbReference type="InterPro" id="IPR005467">
    <property type="entry name" value="His_kinase_dom"/>
</dbReference>
<evidence type="ECO:0000256" key="7">
    <source>
        <dbReference type="ARBA" id="ARBA00023012"/>
    </source>
</evidence>
<dbReference type="InterPro" id="IPR003661">
    <property type="entry name" value="HisK_dim/P_dom"/>
</dbReference>
<dbReference type="InterPro" id="IPR036890">
    <property type="entry name" value="HATPase_C_sf"/>
</dbReference>
<dbReference type="PANTHER" id="PTHR45453:SF1">
    <property type="entry name" value="PHOSPHATE REGULON SENSOR PROTEIN PHOR"/>
    <property type="match status" value="1"/>
</dbReference>
<dbReference type="PRINTS" id="PR00344">
    <property type="entry name" value="BCTRLSENSOR"/>
</dbReference>
<dbReference type="EMBL" id="CP001840">
    <property type="protein sequence ID" value="ADP36516.1"/>
    <property type="molecule type" value="Genomic_DNA"/>
</dbReference>
<feature type="domain" description="Histidine kinase" evidence="11">
    <location>
        <begin position="204"/>
        <end position="422"/>
    </location>
</feature>
<dbReference type="GO" id="GO:0004721">
    <property type="term" value="F:phosphoprotein phosphatase activity"/>
    <property type="evidence" value="ECO:0007669"/>
    <property type="project" value="TreeGrafter"/>
</dbReference>
<feature type="region of interest" description="Disordered" evidence="9">
    <location>
        <begin position="49"/>
        <end position="71"/>
    </location>
</feature>
<evidence type="ECO:0000313" key="13">
    <source>
        <dbReference type="Proteomes" id="UP000002312"/>
    </source>
</evidence>
<keyword evidence="10" id="KW-0472">Membrane</keyword>
<dbReference type="GO" id="GO:0005886">
    <property type="term" value="C:plasma membrane"/>
    <property type="evidence" value="ECO:0007669"/>
    <property type="project" value="UniProtKB-SubCell"/>
</dbReference>
<keyword evidence="10" id="KW-0812">Transmembrane</keyword>
<keyword evidence="10" id="KW-1133">Transmembrane helix</keyword>
<dbReference type="Gene3D" id="1.10.287.130">
    <property type="match status" value="1"/>
</dbReference>
<proteinExistence type="predicted"/>
<organism evidence="12 13">
    <name type="scientific">Bifidobacterium bifidum (strain PRL2010)</name>
    <dbReference type="NCBI Taxonomy" id="702459"/>
    <lineage>
        <taxon>Bacteria</taxon>
        <taxon>Bacillati</taxon>
        <taxon>Actinomycetota</taxon>
        <taxon>Actinomycetes</taxon>
        <taxon>Bifidobacteriales</taxon>
        <taxon>Bifidobacteriaceae</taxon>
        <taxon>Bifidobacterium</taxon>
    </lineage>
</organism>
<evidence type="ECO:0000313" key="12">
    <source>
        <dbReference type="EMBL" id="ADP36516.1"/>
    </source>
</evidence>
<dbReference type="HOGENOM" id="CLU_000445_89_2_11"/>
<dbReference type="GO" id="GO:0000155">
    <property type="term" value="F:phosphorelay sensor kinase activity"/>
    <property type="evidence" value="ECO:0007669"/>
    <property type="project" value="InterPro"/>
</dbReference>
<dbReference type="AlphaFoldDB" id="A0A0H3EBQ1"/>
<keyword evidence="4" id="KW-0597">Phosphoprotein</keyword>
<dbReference type="OrthoDB" id="9813151at2"/>
<name>A0A0H3EBQ1_BIFBP</name>
<keyword evidence="6 12" id="KW-0418">Kinase</keyword>
<dbReference type="SMART" id="SM00387">
    <property type="entry name" value="HATPase_c"/>
    <property type="match status" value="1"/>
</dbReference>
<keyword evidence="7" id="KW-0902">Two-component regulatory system</keyword>
<evidence type="ECO:0000256" key="5">
    <source>
        <dbReference type="ARBA" id="ARBA00022679"/>
    </source>
</evidence>
<comment type="subcellular location">
    <subcellularLocation>
        <location evidence="2">Cell membrane</location>
    </subcellularLocation>
</comment>
<evidence type="ECO:0000256" key="9">
    <source>
        <dbReference type="SAM" id="MobiDB-lite"/>
    </source>
</evidence>
<dbReference type="EC" id="2.7.13.3" evidence="3"/>
<dbReference type="PANTHER" id="PTHR45453">
    <property type="entry name" value="PHOSPHATE REGULON SENSOR PROTEIN PHOR"/>
    <property type="match status" value="1"/>
</dbReference>
<dbReference type="InterPro" id="IPR004358">
    <property type="entry name" value="Sig_transdc_His_kin-like_C"/>
</dbReference>
<dbReference type="Proteomes" id="UP000002312">
    <property type="component" value="Chromosome"/>
</dbReference>
<evidence type="ECO:0000256" key="6">
    <source>
        <dbReference type="ARBA" id="ARBA00022777"/>
    </source>
</evidence>
<dbReference type="CDD" id="cd00075">
    <property type="entry name" value="HATPase"/>
    <property type="match status" value="1"/>
</dbReference>
<dbReference type="InterPro" id="IPR003594">
    <property type="entry name" value="HATPase_dom"/>
</dbReference>
<accession>A0A0H3EBQ1</accession>
<dbReference type="SUPFAM" id="SSF47384">
    <property type="entry name" value="Homodimeric domain of signal transducing histidine kinase"/>
    <property type="match status" value="1"/>
</dbReference>
<dbReference type="GO" id="GO:0016036">
    <property type="term" value="P:cellular response to phosphate starvation"/>
    <property type="evidence" value="ECO:0007669"/>
    <property type="project" value="TreeGrafter"/>
</dbReference>